<dbReference type="AlphaFoldDB" id="K1SQ28"/>
<dbReference type="EMBL" id="AJWY01010284">
    <property type="protein sequence ID" value="EKC55960.1"/>
    <property type="molecule type" value="Genomic_DNA"/>
</dbReference>
<gene>
    <name evidence="1" type="ORF">LEA_15076</name>
</gene>
<reference evidence="1" key="1">
    <citation type="journal article" date="2013" name="Environ. Microbiol.">
        <title>Microbiota from the distal guts of lean and obese adolescents exhibit partial functional redundancy besides clear differences in community structure.</title>
        <authorList>
            <person name="Ferrer M."/>
            <person name="Ruiz A."/>
            <person name="Lanza F."/>
            <person name="Haange S.B."/>
            <person name="Oberbach A."/>
            <person name="Till H."/>
            <person name="Bargiela R."/>
            <person name="Campoy C."/>
            <person name="Segura M.T."/>
            <person name="Richter M."/>
            <person name="von Bergen M."/>
            <person name="Seifert J."/>
            <person name="Suarez A."/>
        </authorList>
    </citation>
    <scope>NUCLEOTIDE SEQUENCE</scope>
</reference>
<name>K1SQ28_9ZZZZ</name>
<sequence>MDEVFVNLPLQSAQLDDLIRQLNEMGITVHIQLADKLMFGTQRQFVERLGGYTVLTTSINT</sequence>
<protein>
    <submittedName>
        <fullName evidence="1">Uncharacterized protein</fullName>
    </submittedName>
</protein>
<evidence type="ECO:0000313" key="1">
    <source>
        <dbReference type="EMBL" id="EKC55960.1"/>
    </source>
</evidence>
<accession>K1SQ28</accession>
<proteinExistence type="predicted"/>
<comment type="caution">
    <text evidence="1">The sequence shown here is derived from an EMBL/GenBank/DDBJ whole genome shotgun (WGS) entry which is preliminary data.</text>
</comment>
<organism evidence="1">
    <name type="scientific">human gut metagenome</name>
    <dbReference type="NCBI Taxonomy" id="408170"/>
    <lineage>
        <taxon>unclassified sequences</taxon>
        <taxon>metagenomes</taxon>
        <taxon>organismal metagenomes</taxon>
    </lineage>
</organism>
<feature type="non-terminal residue" evidence="1">
    <location>
        <position position="61"/>
    </location>
</feature>